<evidence type="ECO:0000313" key="3">
    <source>
        <dbReference type="Proteomes" id="UP000588158"/>
    </source>
</evidence>
<feature type="transmembrane region" description="Helical" evidence="1">
    <location>
        <begin position="43"/>
        <end position="63"/>
    </location>
</feature>
<evidence type="ECO:0000256" key="1">
    <source>
        <dbReference type="SAM" id="Phobius"/>
    </source>
</evidence>
<dbReference type="EMBL" id="JACHLZ010000001">
    <property type="protein sequence ID" value="MBB5830600.1"/>
    <property type="molecule type" value="Genomic_DNA"/>
</dbReference>
<keyword evidence="3" id="KW-1185">Reference proteome</keyword>
<feature type="transmembrane region" description="Helical" evidence="1">
    <location>
        <begin position="21"/>
        <end position="37"/>
    </location>
</feature>
<keyword evidence="1" id="KW-0472">Membrane</keyword>
<keyword evidence="1" id="KW-0812">Transmembrane</keyword>
<gene>
    <name evidence="2" type="ORF">HNR70_000413</name>
</gene>
<organism evidence="2 3">
    <name type="scientific">Brachybacterium aquaticum</name>
    <dbReference type="NCBI Taxonomy" id="1432564"/>
    <lineage>
        <taxon>Bacteria</taxon>
        <taxon>Bacillati</taxon>
        <taxon>Actinomycetota</taxon>
        <taxon>Actinomycetes</taxon>
        <taxon>Micrococcales</taxon>
        <taxon>Dermabacteraceae</taxon>
        <taxon>Brachybacterium</taxon>
    </lineage>
</organism>
<keyword evidence="1" id="KW-1133">Transmembrane helix</keyword>
<accession>A0A841ABI8</accession>
<proteinExistence type="predicted"/>
<name>A0A841ABI8_9MICO</name>
<comment type="caution">
    <text evidence="2">The sequence shown here is derived from an EMBL/GenBank/DDBJ whole genome shotgun (WGS) entry which is preliminary data.</text>
</comment>
<dbReference type="AlphaFoldDB" id="A0A841ABI8"/>
<feature type="transmembrane region" description="Helical" evidence="1">
    <location>
        <begin position="75"/>
        <end position="99"/>
    </location>
</feature>
<evidence type="ECO:0000313" key="2">
    <source>
        <dbReference type="EMBL" id="MBB5830600.1"/>
    </source>
</evidence>
<sequence length="139" mass="14832">MNSDPGNRQRDDAPPGRRQRRLVGALTLTLLASWLLMLSPLPYSLLAGLTGLAALVLLIPLIVQAVKDRRWSMVVIGALMGIPATLMIVAGAVLSGLFYGPLHELEQCRATAITEQARVKCEAEAQGSMVDWVSGLLGG</sequence>
<reference evidence="2 3" key="1">
    <citation type="submission" date="2020-08" db="EMBL/GenBank/DDBJ databases">
        <title>Sequencing the genomes of 1000 actinobacteria strains.</title>
        <authorList>
            <person name="Klenk H.-P."/>
        </authorList>
    </citation>
    <scope>NUCLEOTIDE SEQUENCE [LARGE SCALE GENOMIC DNA]</scope>
    <source>
        <strain evidence="2 3">DSM 28796</strain>
    </source>
</reference>
<dbReference type="RefSeq" id="WP_246375124.1">
    <property type="nucleotide sequence ID" value="NZ_JACHLZ010000001.1"/>
</dbReference>
<protein>
    <submittedName>
        <fullName evidence="2">MFS family permease</fullName>
    </submittedName>
</protein>
<dbReference type="Proteomes" id="UP000588158">
    <property type="component" value="Unassembled WGS sequence"/>
</dbReference>